<dbReference type="EMBL" id="JBANAX010000518">
    <property type="protein sequence ID" value="KAL1205468.1"/>
    <property type="molecule type" value="Genomic_DNA"/>
</dbReference>
<protein>
    <recommendedName>
        <fullName evidence="1">NYN domain-containing protein</fullName>
    </recommendedName>
</protein>
<reference evidence="2 3" key="1">
    <citation type="submission" date="2024-04" db="EMBL/GenBank/DDBJ databases">
        <title>Genome assembly C_amara_ONT_v2.</title>
        <authorList>
            <person name="Yant L."/>
            <person name="Moore C."/>
            <person name="Slenker M."/>
        </authorList>
    </citation>
    <scope>NUCLEOTIDE SEQUENCE [LARGE SCALE GENOMIC DNA]</scope>
    <source>
        <tissue evidence="2">Leaf</tissue>
    </source>
</reference>
<dbReference type="Proteomes" id="UP001558713">
    <property type="component" value="Unassembled WGS sequence"/>
</dbReference>
<accession>A0ABD1AF94</accession>
<keyword evidence="3" id="KW-1185">Reference proteome</keyword>
<dbReference type="Pfam" id="PF01936">
    <property type="entry name" value="NYN"/>
    <property type="match status" value="1"/>
</dbReference>
<dbReference type="PANTHER" id="PTHR14379">
    <property type="entry name" value="LIMKAIN B LKAP"/>
    <property type="match status" value="1"/>
</dbReference>
<dbReference type="PANTHER" id="PTHR14379:SF3">
    <property type="entry name" value="MEIOSIS REGULATOR AND MRNA STABILITY FACTOR 1"/>
    <property type="match status" value="1"/>
</dbReference>
<proteinExistence type="predicted"/>
<feature type="domain" description="NYN" evidence="1">
    <location>
        <begin position="12"/>
        <end position="139"/>
    </location>
</feature>
<dbReference type="InterPro" id="IPR024768">
    <property type="entry name" value="Marf1"/>
</dbReference>
<comment type="caution">
    <text evidence="2">The sequence shown here is derived from an EMBL/GenBank/DDBJ whole genome shotgun (WGS) entry which is preliminary data.</text>
</comment>
<evidence type="ECO:0000259" key="1">
    <source>
        <dbReference type="Pfam" id="PF01936"/>
    </source>
</evidence>
<evidence type="ECO:0000313" key="3">
    <source>
        <dbReference type="Proteomes" id="UP001558713"/>
    </source>
</evidence>
<organism evidence="2 3">
    <name type="scientific">Cardamine amara subsp. amara</name>
    <dbReference type="NCBI Taxonomy" id="228776"/>
    <lineage>
        <taxon>Eukaryota</taxon>
        <taxon>Viridiplantae</taxon>
        <taxon>Streptophyta</taxon>
        <taxon>Embryophyta</taxon>
        <taxon>Tracheophyta</taxon>
        <taxon>Spermatophyta</taxon>
        <taxon>Magnoliopsida</taxon>
        <taxon>eudicotyledons</taxon>
        <taxon>Gunneridae</taxon>
        <taxon>Pentapetalae</taxon>
        <taxon>rosids</taxon>
        <taxon>malvids</taxon>
        <taxon>Brassicales</taxon>
        <taxon>Brassicaceae</taxon>
        <taxon>Cardamineae</taxon>
        <taxon>Cardamine</taxon>
    </lineage>
</organism>
<dbReference type="CDD" id="cd10910">
    <property type="entry name" value="PIN_limkain_b1_N_like"/>
    <property type="match status" value="1"/>
</dbReference>
<sequence>MARALERFAKAKTAVFWDVNGCKIPDDVNAVEVSRNIRAALEKVGYCGSTTIYAYGDTKKIEADFESKGYVVKQHTSADSFVSYHGTASVYASQDTDQNPEIVVNHISKDDPESSIHMIFTDSLCWSLDTPPPANLLLILGSISGHMEFGQACYFFNYGAKYNLLCAQPQNTSAEYQLPCAPTSEIWVWETLSVGGDPLPEWSSFLDQLTNSLSVPLYESVKSTSDSDVDPMADSDVEPMAASKLAICRAKLINYAETHVLWDVKSWPIPHGVSARDVIRNIKTVLREQNLFGLISVIPYLENADMTTDDFDGIPVYLLFSEGDKDKRLKRLLLDLLLLPLREGSLPLNVMLIAGDINSKRKDLNFFEVFNLLQSKLNYRILLAQPPTLSDTALTTYGLHHGLSAGQDLLTKNLSIL</sequence>
<gene>
    <name evidence="2" type="ORF">V5N11_019115</name>
</gene>
<dbReference type="InterPro" id="IPR021139">
    <property type="entry name" value="NYN"/>
</dbReference>
<name>A0ABD1AF94_CARAN</name>
<evidence type="ECO:0000313" key="2">
    <source>
        <dbReference type="EMBL" id="KAL1205468.1"/>
    </source>
</evidence>
<dbReference type="AlphaFoldDB" id="A0ABD1AF94"/>